<sequence length="304" mass="32773">MDACDWKRLFDRLDTAKDVQAALASLIEPDHCPWVQTKFPDEAQAVMEAVARRFSVNAGNVQIVGSGRFGRSLLTLRRFAPGRSDLDVAVIDAAGFDKHAAEWTPEGPSVGRSYLAAGILRPDLFSQAPWSRDWQAWTEALSQLHRQAFREITVTMYRSLTDLRVKQQYALYRLGMARALAARRGDCPSGPAHDALPGDAMAQVAATHQAPRAGLPAADAIDIVTTLLGAAPRQVRLVGASMSPGAARVTCRYDLAPAVLPGAHFQSLRAIRDAFSACGLTLQLIPDSASAWSRVSSIGGVRTA</sequence>
<dbReference type="STRING" id="76731.RD2015_3289"/>
<evidence type="ECO:0000313" key="2">
    <source>
        <dbReference type="Proteomes" id="UP000060699"/>
    </source>
</evidence>
<organism evidence="1 2">
    <name type="scientific">Roseateles depolymerans</name>
    <dbReference type="NCBI Taxonomy" id="76731"/>
    <lineage>
        <taxon>Bacteria</taxon>
        <taxon>Pseudomonadati</taxon>
        <taxon>Pseudomonadota</taxon>
        <taxon>Betaproteobacteria</taxon>
        <taxon>Burkholderiales</taxon>
        <taxon>Sphaerotilaceae</taxon>
        <taxon>Roseateles</taxon>
    </lineage>
</organism>
<dbReference type="OrthoDB" id="8479842at2"/>
<dbReference type="AlphaFoldDB" id="A0A0U3MXI9"/>
<dbReference type="EMBL" id="CP013729">
    <property type="protein sequence ID" value="ALV07747.1"/>
    <property type="molecule type" value="Genomic_DNA"/>
</dbReference>
<protein>
    <submittedName>
        <fullName evidence="1">Uncharacterized protein</fullName>
    </submittedName>
</protein>
<evidence type="ECO:0000313" key="1">
    <source>
        <dbReference type="EMBL" id="ALV07747.1"/>
    </source>
</evidence>
<proteinExistence type="predicted"/>
<accession>A0A0U3MXI9</accession>
<keyword evidence="2" id="KW-1185">Reference proteome</keyword>
<gene>
    <name evidence="1" type="ORF">RD2015_3289</name>
</gene>
<dbReference type="Proteomes" id="UP000060699">
    <property type="component" value="Chromosome"/>
</dbReference>
<dbReference type="KEGG" id="rdp:RD2015_3289"/>
<reference evidence="1 2" key="1">
    <citation type="submission" date="2015-12" db="EMBL/GenBank/DDBJ databases">
        <title>Complete genome of Roseateles depolymerans KCTC 42856.</title>
        <authorList>
            <person name="Kim K.M."/>
        </authorList>
    </citation>
    <scope>NUCLEOTIDE SEQUENCE [LARGE SCALE GENOMIC DNA]</scope>
    <source>
        <strain evidence="1 2">KCTC 42856</strain>
    </source>
</reference>
<name>A0A0U3MXI9_9BURK</name>
<dbReference type="RefSeq" id="WP_058935809.1">
    <property type="nucleotide sequence ID" value="NZ_CP013729.1"/>
</dbReference>